<proteinExistence type="predicted"/>
<dbReference type="RefSeq" id="WP_306960362.1">
    <property type="nucleotide sequence ID" value="NZ_JAUSRG010000003.1"/>
</dbReference>
<gene>
    <name evidence="3" type="ORF">J2S90_001537</name>
    <name evidence="4" type="ORF">J2S93_002416</name>
</gene>
<organism evidence="3 6">
    <name type="scientific">Arthrobacter bambusae</name>
    <dbReference type="NCBI Taxonomy" id="1338426"/>
    <lineage>
        <taxon>Bacteria</taxon>
        <taxon>Bacillati</taxon>
        <taxon>Actinomycetota</taxon>
        <taxon>Actinomycetes</taxon>
        <taxon>Micrococcales</taxon>
        <taxon>Micrococcaceae</taxon>
        <taxon>Arthrobacter</taxon>
    </lineage>
</organism>
<evidence type="ECO:0000256" key="2">
    <source>
        <dbReference type="SAM" id="Phobius"/>
    </source>
</evidence>
<keyword evidence="2" id="KW-1133">Transmembrane helix</keyword>
<feature type="transmembrane region" description="Helical" evidence="2">
    <location>
        <begin position="41"/>
        <end position="62"/>
    </location>
</feature>
<keyword evidence="5" id="KW-1185">Reference proteome</keyword>
<evidence type="ECO:0000313" key="3">
    <source>
        <dbReference type="EMBL" id="MDP9904582.1"/>
    </source>
</evidence>
<feature type="region of interest" description="Disordered" evidence="1">
    <location>
        <begin position="1"/>
        <end position="33"/>
    </location>
</feature>
<keyword evidence="2" id="KW-0472">Membrane</keyword>
<feature type="region of interest" description="Disordered" evidence="1">
    <location>
        <begin position="69"/>
        <end position="93"/>
    </location>
</feature>
<evidence type="ECO:0000313" key="5">
    <source>
        <dbReference type="Proteomes" id="UP001230951"/>
    </source>
</evidence>
<protein>
    <submittedName>
        <fullName evidence="3">Uncharacterized protein</fullName>
    </submittedName>
</protein>
<accession>A0AAW8D8I7</accession>
<dbReference type="AlphaFoldDB" id="A0AAW8D8I7"/>
<evidence type="ECO:0000313" key="4">
    <source>
        <dbReference type="EMBL" id="MDQ0180989.1"/>
    </source>
</evidence>
<name>A0AAW8D8I7_9MICC</name>
<evidence type="ECO:0000313" key="6">
    <source>
        <dbReference type="Proteomes" id="UP001242995"/>
    </source>
</evidence>
<sequence>MKQSQTDEGQETGDWPEQYSGPLPGPWTGDRSRKRRNTLRITLVSAITVLSLTGGYFASGYLGHIGQKPPSVSKAGDQSVDHARPSATAPADASALFTDRTHGFAARFSGTPTTSTQKDTFYDGSPLRIDSFDVYDAGVAETVSVTNLPCNFDPSTVRDVVGQRFDVHVKTMAETLGGAVVVQQREETTVQSFPAVHGTFTITDSKGQKKTGTLLSVMHGASMIHVLAISEAPASAEIDKQQVFLDSFRFLDQAAPGGPTCRAAMGGSTA</sequence>
<dbReference type="EMBL" id="JAUSRG010000003">
    <property type="protein sequence ID" value="MDP9904582.1"/>
    <property type="molecule type" value="Genomic_DNA"/>
</dbReference>
<reference evidence="3 5" key="1">
    <citation type="submission" date="2023-07" db="EMBL/GenBank/DDBJ databases">
        <title>Sorghum-associated microbial communities from plants grown in Nebraska, USA.</title>
        <authorList>
            <person name="Schachtman D."/>
        </authorList>
    </citation>
    <scope>NUCLEOTIDE SEQUENCE</scope>
    <source>
        <strain evidence="3">DS1006</strain>
        <strain evidence="4 5">DS1016</strain>
    </source>
</reference>
<dbReference type="EMBL" id="JAUSTF010000004">
    <property type="protein sequence ID" value="MDQ0180989.1"/>
    <property type="molecule type" value="Genomic_DNA"/>
</dbReference>
<evidence type="ECO:0000256" key="1">
    <source>
        <dbReference type="SAM" id="MobiDB-lite"/>
    </source>
</evidence>
<dbReference type="Proteomes" id="UP001242995">
    <property type="component" value="Unassembled WGS sequence"/>
</dbReference>
<keyword evidence="2" id="KW-0812">Transmembrane</keyword>
<dbReference type="Proteomes" id="UP001230951">
    <property type="component" value="Unassembled WGS sequence"/>
</dbReference>
<comment type="caution">
    <text evidence="3">The sequence shown here is derived from an EMBL/GenBank/DDBJ whole genome shotgun (WGS) entry which is preliminary data.</text>
</comment>